<dbReference type="EMBL" id="GBRH01174610">
    <property type="protein sequence ID" value="JAE23286.1"/>
    <property type="molecule type" value="Transcribed_RNA"/>
</dbReference>
<reference evidence="1" key="2">
    <citation type="journal article" date="2015" name="Data Brief">
        <title>Shoot transcriptome of the giant reed, Arundo donax.</title>
        <authorList>
            <person name="Barrero R.A."/>
            <person name="Guerrero F.D."/>
            <person name="Moolhuijzen P."/>
            <person name="Goolsby J.A."/>
            <person name="Tidwell J."/>
            <person name="Bellgard S.E."/>
            <person name="Bellgard M.I."/>
        </authorList>
    </citation>
    <scope>NUCLEOTIDE SEQUENCE</scope>
    <source>
        <tissue evidence="1">Shoot tissue taken approximately 20 cm above the soil surface</tissue>
    </source>
</reference>
<organism evidence="1">
    <name type="scientific">Arundo donax</name>
    <name type="common">Giant reed</name>
    <name type="synonym">Donax arundinaceus</name>
    <dbReference type="NCBI Taxonomy" id="35708"/>
    <lineage>
        <taxon>Eukaryota</taxon>
        <taxon>Viridiplantae</taxon>
        <taxon>Streptophyta</taxon>
        <taxon>Embryophyta</taxon>
        <taxon>Tracheophyta</taxon>
        <taxon>Spermatophyta</taxon>
        <taxon>Magnoliopsida</taxon>
        <taxon>Liliopsida</taxon>
        <taxon>Poales</taxon>
        <taxon>Poaceae</taxon>
        <taxon>PACMAD clade</taxon>
        <taxon>Arundinoideae</taxon>
        <taxon>Arundineae</taxon>
        <taxon>Arundo</taxon>
    </lineage>
</organism>
<dbReference type="AlphaFoldDB" id="A0A0A9GL54"/>
<name>A0A0A9GL54_ARUDO</name>
<reference evidence="1" key="1">
    <citation type="submission" date="2014-09" db="EMBL/GenBank/DDBJ databases">
        <authorList>
            <person name="Magalhaes I.L.F."/>
            <person name="Oliveira U."/>
            <person name="Santos F.R."/>
            <person name="Vidigal T.H.D.A."/>
            <person name="Brescovit A.D."/>
            <person name="Santos A.J."/>
        </authorList>
    </citation>
    <scope>NUCLEOTIDE SEQUENCE</scope>
    <source>
        <tissue evidence="1">Shoot tissue taken approximately 20 cm above the soil surface</tissue>
    </source>
</reference>
<sequence>MVINLLPWRTVEQQEEEEVALKVYKWQSIHGHQPAWRAIQGHRLEVYNWLILVRQNNSRAQCTVDPCRDDN</sequence>
<protein>
    <submittedName>
        <fullName evidence="1">Uncharacterized protein</fullName>
    </submittedName>
</protein>
<proteinExistence type="predicted"/>
<accession>A0A0A9GL54</accession>
<evidence type="ECO:0000313" key="1">
    <source>
        <dbReference type="EMBL" id="JAE23286.1"/>
    </source>
</evidence>